<dbReference type="Gene3D" id="3.40.50.1360">
    <property type="match status" value="1"/>
</dbReference>
<dbReference type="EMBL" id="MJEA01000011">
    <property type="protein sequence ID" value="OQO69291.1"/>
    <property type="molecule type" value="Genomic_DNA"/>
</dbReference>
<gene>
    <name evidence="5" type="ORF">BH747_10325</name>
</gene>
<dbReference type="SMART" id="SM01134">
    <property type="entry name" value="DeoRC"/>
    <property type="match status" value="1"/>
</dbReference>
<organism evidence="5 6">
    <name type="scientific">Enterococcus villorum</name>
    <dbReference type="NCBI Taxonomy" id="112904"/>
    <lineage>
        <taxon>Bacteria</taxon>
        <taxon>Bacillati</taxon>
        <taxon>Bacillota</taxon>
        <taxon>Bacilli</taxon>
        <taxon>Lactobacillales</taxon>
        <taxon>Enterococcaceae</taxon>
        <taxon>Enterococcus</taxon>
    </lineage>
</organism>
<dbReference type="SUPFAM" id="SSF46785">
    <property type="entry name" value="Winged helix' DNA-binding domain"/>
    <property type="match status" value="1"/>
</dbReference>
<sequence length="256" mass="29120">MLMEVRLKKIKQIINEQQHATMDELAEQLNVSKDTIRRDLIKLEEQHIIRRTHGGAVLVEKEASIFDYDQRSTKLHQVKTQLGKIAESKIKTNSSVIFDSSTTVEKVIQYLFNKRITAITNSLIHATLLAKMKEVTISVLPGKLHKTQLFLHGADTIEKLKQYHVDYTLLGVFALSNEGVFIHTEEEGLVKRQMIKQANTVIAIADHTKMGKTGFFKICDLSEIDLLITDLIPNPSLKQALIENHVECLILDKIKE</sequence>
<dbReference type="PROSITE" id="PS00894">
    <property type="entry name" value="HTH_DEOR_1"/>
    <property type="match status" value="1"/>
</dbReference>
<dbReference type="PANTHER" id="PTHR30363:SF51">
    <property type="entry name" value="HTH-TYPE TRANSCRIPTIONAL REPRESSOR GLCR"/>
    <property type="match status" value="1"/>
</dbReference>
<dbReference type="STRING" id="112904.BH747_10325"/>
<dbReference type="GO" id="GO:0003677">
    <property type="term" value="F:DNA binding"/>
    <property type="evidence" value="ECO:0007669"/>
    <property type="project" value="UniProtKB-KW"/>
</dbReference>
<reference evidence="5 6" key="1">
    <citation type="journal article" date="2017" name="BMC Microbiol.">
        <title>Comparative genomics of Enterococcus spp. isolated from bovine feces.</title>
        <authorList>
            <person name="Beukers A.G."/>
            <person name="Zaheer R."/>
            <person name="Goji N."/>
            <person name="Amoako K.K."/>
            <person name="Chaves A.V."/>
            <person name="Ward M.P."/>
            <person name="McAllister T.A."/>
        </authorList>
    </citation>
    <scope>NUCLEOTIDE SEQUENCE [LARGE SCALE GENOMIC DNA]</scope>
    <source>
        <strain evidence="5 6">F1129D 143</strain>
    </source>
</reference>
<dbReference type="SMART" id="SM00420">
    <property type="entry name" value="HTH_DEOR"/>
    <property type="match status" value="1"/>
</dbReference>
<name>A0A1V8Y9J6_9ENTE</name>
<dbReference type="InterPro" id="IPR036388">
    <property type="entry name" value="WH-like_DNA-bd_sf"/>
</dbReference>
<dbReference type="SUPFAM" id="SSF100950">
    <property type="entry name" value="NagB/RpiA/CoA transferase-like"/>
    <property type="match status" value="1"/>
</dbReference>
<keyword evidence="1" id="KW-0805">Transcription regulation</keyword>
<dbReference type="PANTHER" id="PTHR30363">
    <property type="entry name" value="HTH-TYPE TRANSCRIPTIONAL REGULATOR SRLR-RELATED"/>
    <property type="match status" value="1"/>
</dbReference>
<accession>A0A1V8Y9J6</accession>
<dbReference type="PROSITE" id="PS51000">
    <property type="entry name" value="HTH_DEOR_2"/>
    <property type="match status" value="1"/>
</dbReference>
<dbReference type="InterPro" id="IPR050313">
    <property type="entry name" value="Carb_Metab_HTH_regulators"/>
</dbReference>
<dbReference type="Gene3D" id="1.10.10.10">
    <property type="entry name" value="Winged helix-like DNA-binding domain superfamily/Winged helix DNA-binding domain"/>
    <property type="match status" value="1"/>
</dbReference>
<dbReference type="GO" id="GO:0003700">
    <property type="term" value="F:DNA-binding transcription factor activity"/>
    <property type="evidence" value="ECO:0007669"/>
    <property type="project" value="InterPro"/>
</dbReference>
<dbReference type="PRINTS" id="PR00037">
    <property type="entry name" value="HTHLACR"/>
</dbReference>
<evidence type="ECO:0000313" key="6">
    <source>
        <dbReference type="Proteomes" id="UP000192477"/>
    </source>
</evidence>
<dbReference type="InterPro" id="IPR014036">
    <property type="entry name" value="DeoR-like_C"/>
</dbReference>
<dbReference type="AlphaFoldDB" id="A0A1V8Y9J6"/>
<keyword evidence="2" id="KW-0238">DNA-binding</keyword>
<evidence type="ECO:0000256" key="2">
    <source>
        <dbReference type="ARBA" id="ARBA00023125"/>
    </source>
</evidence>
<evidence type="ECO:0000259" key="4">
    <source>
        <dbReference type="PROSITE" id="PS51000"/>
    </source>
</evidence>
<keyword evidence="3" id="KW-0804">Transcription</keyword>
<dbReference type="InterPro" id="IPR018356">
    <property type="entry name" value="Tscrpt_reg_HTH_DeoR_CS"/>
</dbReference>
<evidence type="ECO:0000256" key="1">
    <source>
        <dbReference type="ARBA" id="ARBA00023015"/>
    </source>
</evidence>
<dbReference type="RefSeq" id="WP_081184376.1">
    <property type="nucleotide sequence ID" value="NZ_MJEA01000011.1"/>
</dbReference>
<feature type="domain" description="HTH deoR-type" evidence="4">
    <location>
        <begin position="3"/>
        <end position="58"/>
    </location>
</feature>
<comment type="caution">
    <text evidence="5">The sequence shown here is derived from an EMBL/GenBank/DDBJ whole genome shotgun (WGS) entry which is preliminary data.</text>
</comment>
<dbReference type="Pfam" id="PF00455">
    <property type="entry name" value="DeoRC"/>
    <property type="match status" value="1"/>
</dbReference>
<dbReference type="Pfam" id="PF08220">
    <property type="entry name" value="HTH_DeoR"/>
    <property type="match status" value="1"/>
</dbReference>
<dbReference type="InterPro" id="IPR001034">
    <property type="entry name" value="DeoR_HTH"/>
</dbReference>
<protein>
    <submittedName>
        <fullName evidence="5">DeoR family transcriptional regulator</fullName>
    </submittedName>
</protein>
<evidence type="ECO:0000256" key="3">
    <source>
        <dbReference type="ARBA" id="ARBA00023163"/>
    </source>
</evidence>
<evidence type="ECO:0000313" key="5">
    <source>
        <dbReference type="EMBL" id="OQO69291.1"/>
    </source>
</evidence>
<dbReference type="OrthoDB" id="9798651at2"/>
<dbReference type="Proteomes" id="UP000192477">
    <property type="component" value="Unassembled WGS sequence"/>
</dbReference>
<dbReference type="InterPro" id="IPR037171">
    <property type="entry name" value="NagB/RpiA_transferase-like"/>
</dbReference>
<proteinExistence type="predicted"/>
<dbReference type="InterPro" id="IPR036390">
    <property type="entry name" value="WH_DNA-bd_sf"/>
</dbReference>